<dbReference type="OrthoDB" id="9785372at2"/>
<dbReference type="InterPro" id="IPR016040">
    <property type="entry name" value="NAD(P)-bd_dom"/>
</dbReference>
<comment type="caution">
    <text evidence="2">The sequence shown here is derived from an EMBL/GenBank/DDBJ whole genome shotgun (WGS) entry which is preliminary data.</text>
</comment>
<evidence type="ECO:0000259" key="1">
    <source>
        <dbReference type="Pfam" id="PF13460"/>
    </source>
</evidence>
<evidence type="ECO:0000313" key="3">
    <source>
        <dbReference type="Proteomes" id="UP000051445"/>
    </source>
</evidence>
<dbReference type="SUPFAM" id="SSF51735">
    <property type="entry name" value="NAD(P)-binding Rossmann-fold domains"/>
    <property type="match status" value="1"/>
</dbReference>
<dbReference type="PANTHER" id="PTHR15020">
    <property type="entry name" value="FLAVIN REDUCTASE-RELATED"/>
    <property type="match status" value="1"/>
</dbReference>
<organism evidence="2 3">
    <name type="scientific">Limosilactobacillus frumenti DSM 13145</name>
    <dbReference type="NCBI Taxonomy" id="1423746"/>
    <lineage>
        <taxon>Bacteria</taxon>
        <taxon>Bacillati</taxon>
        <taxon>Bacillota</taxon>
        <taxon>Bacilli</taxon>
        <taxon>Lactobacillales</taxon>
        <taxon>Lactobacillaceae</taxon>
        <taxon>Limosilactobacillus</taxon>
    </lineage>
</organism>
<feature type="domain" description="NAD(P)-binding" evidence="1">
    <location>
        <begin position="8"/>
        <end position="189"/>
    </location>
</feature>
<dbReference type="PATRIC" id="fig|1423746.3.peg.540"/>
<dbReference type="EMBL" id="AZER01000014">
    <property type="protein sequence ID" value="KRL27790.1"/>
    <property type="molecule type" value="Genomic_DNA"/>
</dbReference>
<dbReference type="InterPro" id="IPR036291">
    <property type="entry name" value="NAD(P)-bd_dom_sf"/>
</dbReference>
<dbReference type="RefSeq" id="WP_057749756.1">
    <property type="nucleotide sequence ID" value="NZ_AZER01000014.1"/>
</dbReference>
<reference evidence="2 3" key="1">
    <citation type="journal article" date="2015" name="Genome Announc.">
        <title>Expanding the biotechnology potential of lactobacilli through comparative genomics of 213 strains and associated genera.</title>
        <authorList>
            <person name="Sun Z."/>
            <person name="Harris H.M."/>
            <person name="McCann A."/>
            <person name="Guo C."/>
            <person name="Argimon S."/>
            <person name="Zhang W."/>
            <person name="Yang X."/>
            <person name="Jeffery I.B."/>
            <person name="Cooney J.C."/>
            <person name="Kagawa T.F."/>
            <person name="Liu W."/>
            <person name="Song Y."/>
            <person name="Salvetti E."/>
            <person name="Wrobel A."/>
            <person name="Rasinkangas P."/>
            <person name="Parkhill J."/>
            <person name="Rea M.C."/>
            <person name="O'Sullivan O."/>
            <person name="Ritari J."/>
            <person name="Douillard F.P."/>
            <person name="Paul Ross R."/>
            <person name="Yang R."/>
            <person name="Briner A.E."/>
            <person name="Felis G.E."/>
            <person name="de Vos W.M."/>
            <person name="Barrangou R."/>
            <person name="Klaenhammer T.R."/>
            <person name="Caufield P.W."/>
            <person name="Cui Y."/>
            <person name="Zhang H."/>
            <person name="O'Toole P.W."/>
        </authorList>
    </citation>
    <scope>NUCLEOTIDE SEQUENCE [LARGE SCALE GENOMIC DNA]</scope>
    <source>
        <strain evidence="2 3">DSM 13145</strain>
    </source>
</reference>
<gene>
    <name evidence="2" type="ORF">FD27_GL000531</name>
</gene>
<sequence>MAKVFIAGGSGRVATALIKNLVKAGNEVVAGARHTENIISGQHITAVTLELHAPVDEIVHLMKGCTAVYFVAGSRGQDLLQTDAFGAVKTMQAAELCGIKRYIMLSSMYALQPEKWAHYQALADITDYNIAKFFADNYLIHQTSLDYTIIQPAALTEEQPTGKVTFGAGDDTTNTIDDVAQVLADVLPRPNTIGKVIMMRNGKTPIDTALDQL</sequence>
<protein>
    <submittedName>
        <fullName evidence="2">NAD dependent epimerase dehydratase family protein</fullName>
    </submittedName>
</protein>
<proteinExistence type="predicted"/>
<dbReference type="STRING" id="1423746.FD27_GL000531"/>
<dbReference type="AlphaFoldDB" id="A0A0R1P5A3"/>
<dbReference type="Pfam" id="PF13460">
    <property type="entry name" value="NAD_binding_10"/>
    <property type="match status" value="1"/>
</dbReference>
<evidence type="ECO:0000313" key="2">
    <source>
        <dbReference type="EMBL" id="KRL27790.1"/>
    </source>
</evidence>
<dbReference type="PANTHER" id="PTHR15020:SF50">
    <property type="entry name" value="UPF0659 PROTEIN YMR090W"/>
    <property type="match status" value="1"/>
</dbReference>
<dbReference type="Proteomes" id="UP000051445">
    <property type="component" value="Unassembled WGS sequence"/>
</dbReference>
<name>A0A0R1P5A3_9LACO</name>
<accession>A0A0R1P5A3</accession>
<dbReference type="Gene3D" id="3.40.50.720">
    <property type="entry name" value="NAD(P)-binding Rossmann-like Domain"/>
    <property type="match status" value="1"/>
</dbReference>
<keyword evidence="3" id="KW-1185">Reference proteome</keyword>